<dbReference type="EMBL" id="VYZN01000049">
    <property type="protein sequence ID" value="KAE9528227.1"/>
    <property type="molecule type" value="Genomic_DNA"/>
</dbReference>
<gene>
    <name evidence="1" type="ORF">AGLY_012649</name>
</gene>
<dbReference type="AlphaFoldDB" id="A0A6G0T8Z6"/>
<evidence type="ECO:0000313" key="2">
    <source>
        <dbReference type="Proteomes" id="UP000475862"/>
    </source>
</evidence>
<keyword evidence="2" id="KW-1185">Reference proteome</keyword>
<accession>A0A6G0T8Z6</accession>
<protein>
    <submittedName>
        <fullName evidence="1">Uncharacterized protein</fullName>
    </submittedName>
</protein>
<proteinExistence type="predicted"/>
<comment type="caution">
    <text evidence="1">The sequence shown here is derived from an EMBL/GenBank/DDBJ whole genome shotgun (WGS) entry which is preliminary data.</text>
</comment>
<sequence length="235" mass="25956">MSCILRDNVGVHTPRNSLSIIFVNEAPFPGSLAACNTPSCTFLQLKISYLLQEYNNIKINTYRYISFITENTNFTGRNFAILYPISNVITIQLKQLQVVEGARGGSPSSAALSMPPAKTTSIVDSQQEMGCLRENASAPTRLTITWTEVITDVERTEHAMRHVKVRVHLPFGHLAGKFQKRFGVHAVVISNGVPTKNRGRFCAVYCRRLPGKLSIVGRADLPADREIIIAPCPGE</sequence>
<name>A0A6G0T8Z6_APHGL</name>
<dbReference type="OrthoDB" id="195817at2759"/>
<reference evidence="1 2" key="1">
    <citation type="submission" date="2019-08" db="EMBL/GenBank/DDBJ databases">
        <title>The genome of the soybean aphid Biotype 1, its phylome, world population structure and adaptation to the North American continent.</title>
        <authorList>
            <person name="Giordano R."/>
            <person name="Donthu R.K."/>
            <person name="Hernandez A.G."/>
            <person name="Wright C.L."/>
            <person name="Zimin A.V."/>
        </authorList>
    </citation>
    <scope>NUCLEOTIDE SEQUENCE [LARGE SCALE GENOMIC DNA]</scope>
    <source>
        <tissue evidence="1">Whole aphids</tissue>
    </source>
</reference>
<evidence type="ECO:0000313" key="1">
    <source>
        <dbReference type="EMBL" id="KAE9528227.1"/>
    </source>
</evidence>
<dbReference type="Proteomes" id="UP000475862">
    <property type="component" value="Unassembled WGS sequence"/>
</dbReference>
<organism evidence="1 2">
    <name type="scientific">Aphis glycines</name>
    <name type="common">Soybean aphid</name>
    <dbReference type="NCBI Taxonomy" id="307491"/>
    <lineage>
        <taxon>Eukaryota</taxon>
        <taxon>Metazoa</taxon>
        <taxon>Ecdysozoa</taxon>
        <taxon>Arthropoda</taxon>
        <taxon>Hexapoda</taxon>
        <taxon>Insecta</taxon>
        <taxon>Pterygota</taxon>
        <taxon>Neoptera</taxon>
        <taxon>Paraneoptera</taxon>
        <taxon>Hemiptera</taxon>
        <taxon>Sternorrhyncha</taxon>
        <taxon>Aphidomorpha</taxon>
        <taxon>Aphidoidea</taxon>
        <taxon>Aphididae</taxon>
        <taxon>Aphidini</taxon>
        <taxon>Aphis</taxon>
        <taxon>Aphis</taxon>
    </lineage>
</organism>